<protein>
    <submittedName>
        <fullName evidence="5">Substrate-binding domain-containing protein</fullName>
    </submittedName>
</protein>
<evidence type="ECO:0000256" key="1">
    <source>
        <dbReference type="ARBA" id="ARBA00023015"/>
    </source>
</evidence>
<keyword evidence="3" id="KW-0804">Transcription</keyword>
<dbReference type="Proteomes" id="UP001652432">
    <property type="component" value="Unassembled WGS sequence"/>
</dbReference>
<dbReference type="RefSeq" id="WP_262575650.1">
    <property type="nucleotide sequence ID" value="NZ_JAOQKJ010000014.1"/>
</dbReference>
<dbReference type="PANTHER" id="PTHR30146">
    <property type="entry name" value="LACI-RELATED TRANSCRIPTIONAL REPRESSOR"/>
    <property type="match status" value="1"/>
</dbReference>
<dbReference type="InterPro" id="IPR046335">
    <property type="entry name" value="LacI/GalR-like_sensor"/>
</dbReference>
<sequence>MAERGWKMAGRKRPTIGMMVSGIMDDFTRPACKGAMKIAREMDVNLIVIPGKYIDRDVSDNPDLAYEYQYSSGFSFAKPENLDAVIVAAGSIGCFASRERIKEMIGRFQGIPCVLISYQLEGYPYVQYDNASGIREGMEYLIGKMGCKHIGMLGGSLDNTDAQERRDAYVKALEEHGLPFEEKAYVTGNFTRNCAGAIKQLLDENPELDAVFCVNDDTAIGMYDELNRRKKIIGRDVKLFGFDDVIQSAKMNPPLASVRADSTELGEEALRMAVAMAAGEKIESHILPARFIRRESAGNQFFEEKNAEFFGLKTVEDYFNDSFYRHRNEMENVPMIQIWEAFRGLAEKLFCVVKNDSFQMAEVPEIFEALTQFLDADGIAYADLSILLSCFEEVYRIQKKELPGIEDRYELQKLYFTIYRKILQTTDTELGKMSENKEKENYAMKMFIRDALSFEKGNDLSYASMISNLEWLGIKNACIYTFAEPMMHLSGEYFKAPEELYLKAVLRNGKVETIPAIVQKTPLSSLFRRSLQGTEGETTFMCAPLFSNEIIYGLVFCNLTEQVFLNGEFLINQMSSAAKMITLLKANEKIQQSWRTASMR</sequence>
<evidence type="ECO:0000313" key="6">
    <source>
        <dbReference type="Proteomes" id="UP001652432"/>
    </source>
</evidence>
<evidence type="ECO:0000256" key="2">
    <source>
        <dbReference type="ARBA" id="ARBA00023125"/>
    </source>
</evidence>
<reference evidence="5 6" key="1">
    <citation type="journal article" date="2021" name="ISME Commun">
        <title>Automated analysis of genomic sequences facilitates high-throughput and comprehensive description of bacteria.</title>
        <authorList>
            <person name="Hitch T.C.A."/>
        </authorList>
    </citation>
    <scope>NUCLEOTIDE SEQUENCE [LARGE SCALE GENOMIC DNA]</scope>
    <source>
        <strain evidence="5 6">Sanger_18</strain>
    </source>
</reference>
<evidence type="ECO:0000313" key="5">
    <source>
        <dbReference type="EMBL" id="MCU6745625.1"/>
    </source>
</evidence>
<keyword evidence="6" id="KW-1185">Reference proteome</keyword>
<name>A0ABT2T5X6_9FIRM</name>
<accession>A0ABT2T5X6</accession>
<keyword evidence="2" id="KW-0238">DNA-binding</keyword>
<organism evidence="5 6">
    <name type="scientific">Suilimivivens aceti</name>
    <dbReference type="NCBI Taxonomy" id="2981774"/>
    <lineage>
        <taxon>Bacteria</taxon>
        <taxon>Bacillati</taxon>
        <taxon>Bacillota</taxon>
        <taxon>Clostridia</taxon>
        <taxon>Lachnospirales</taxon>
        <taxon>Lachnospiraceae</taxon>
        <taxon>Suilimivivens</taxon>
    </lineage>
</organism>
<dbReference type="SUPFAM" id="SSF53822">
    <property type="entry name" value="Periplasmic binding protein-like I"/>
    <property type="match status" value="1"/>
</dbReference>
<proteinExistence type="predicted"/>
<gene>
    <name evidence="5" type="ORF">OCV77_14210</name>
</gene>
<keyword evidence="1" id="KW-0805">Transcription regulation</keyword>
<evidence type="ECO:0000259" key="4">
    <source>
        <dbReference type="Pfam" id="PF13377"/>
    </source>
</evidence>
<dbReference type="InterPro" id="IPR028082">
    <property type="entry name" value="Peripla_BP_I"/>
</dbReference>
<feature type="domain" description="Transcriptional regulator LacI/GalR-like sensor" evidence="4">
    <location>
        <begin position="145"/>
        <end position="296"/>
    </location>
</feature>
<dbReference type="CDD" id="cd06267">
    <property type="entry name" value="PBP1_LacI_sugar_binding-like"/>
    <property type="match status" value="1"/>
</dbReference>
<dbReference type="Pfam" id="PF13377">
    <property type="entry name" value="Peripla_BP_3"/>
    <property type="match status" value="1"/>
</dbReference>
<evidence type="ECO:0000256" key="3">
    <source>
        <dbReference type="ARBA" id="ARBA00023163"/>
    </source>
</evidence>
<comment type="caution">
    <text evidence="5">The sequence shown here is derived from an EMBL/GenBank/DDBJ whole genome shotgun (WGS) entry which is preliminary data.</text>
</comment>
<dbReference type="EMBL" id="JAOQKJ010000014">
    <property type="protein sequence ID" value="MCU6745625.1"/>
    <property type="molecule type" value="Genomic_DNA"/>
</dbReference>
<dbReference type="Gene3D" id="3.40.50.2300">
    <property type="match status" value="2"/>
</dbReference>
<dbReference type="PANTHER" id="PTHR30146:SF24">
    <property type="entry name" value="XYLOSE OPERON REGULATORY PROTEIN"/>
    <property type="match status" value="1"/>
</dbReference>